<dbReference type="InterPro" id="IPR010054">
    <property type="entry name" value="Type2_sec_GspG"/>
</dbReference>
<proteinExistence type="inferred from homology"/>
<evidence type="ECO:0000256" key="2">
    <source>
        <dbReference type="ARBA" id="ARBA00009984"/>
    </source>
</evidence>
<protein>
    <recommendedName>
        <fullName evidence="3">Type II secretion system core protein G</fullName>
    </recommendedName>
    <alternativeName>
        <fullName evidence="12">General secretion pathway protein G</fullName>
    </alternativeName>
</protein>
<evidence type="ECO:0000256" key="5">
    <source>
        <dbReference type="ARBA" id="ARBA00022475"/>
    </source>
</evidence>
<dbReference type="InterPro" id="IPR013545">
    <property type="entry name" value="T2SS_protein-GspG_C"/>
</dbReference>
<reference evidence="15 16" key="1">
    <citation type="submission" date="2013-12" db="EMBL/GenBank/DDBJ databases">
        <authorList>
            <consortium name="DOE Joint Genome Institute"/>
            <person name="Muyzer G."/>
            <person name="Huntemann M."/>
            <person name="Han J."/>
            <person name="Chen A."/>
            <person name="Kyrpides N."/>
            <person name="Mavromatis K."/>
            <person name="Markowitz V."/>
            <person name="Palaniappan K."/>
            <person name="Ivanova N."/>
            <person name="Schaumberg A."/>
            <person name="Pati A."/>
            <person name="Liolios K."/>
            <person name="Nordberg H.P."/>
            <person name="Cantor M.N."/>
            <person name="Hua S.X."/>
            <person name="Woyke T."/>
        </authorList>
    </citation>
    <scope>NUCLEOTIDE SEQUENCE [LARGE SCALE GENOMIC DNA]</scope>
    <source>
        <strain evidence="15 16">ARh 1</strain>
    </source>
</reference>
<evidence type="ECO:0000256" key="1">
    <source>
        <dbReference type="ARBA" id="ARBA00004377"/>
    </source>
</evidence>
<keyword evidence="7" id="KW-0997">Cell inner membrane</keyword>
<dbReference type="AlphaFoldDB" id="W0DJ81"/>
<keyword evidence="16" id="KW-1185">Reference proteome</keyword>
<keyword evidence="6" id="KW-0488">Methylation</keyword>
<dbReference type="Gene3D" id="3.30.700.10">
    <property type="entry name" value="Glycoprotein, Type 4 Pilin"/>
    <property type="match status" value="1"/>
</dbReference>
<dbReference type="InterPro" id="IPR012902">
    <property type="entry name" value="N_methyl_site"/>
</dbReference>
<dbReference type="GO" id="GO:0005886">
    <property type="term" value="C:plasma membrane"/>
    <property type="evidence" value="ECO:0007669"/>
    <property type="project" value="UniProtKB-SubCell"/>
</dbReference>
<organism evidence="15 16">
    <name type="scientific">Thioalkalivibrio paradoxus ARh 1</name>
    <dbReference type="NCBI Taxonomy" id="713585"/>
    <lineage>
        <taxon>Bacteria</taxon>
        <taxon>Pseudomonadati</taxon>
        <taxon>Pseudomonadota</taxon>
        <taxon>Gammaproteobacteria</taxon>
        <taxon>Chromatiales</taxon>
        <taxon>Ectothiorhodospiraceae</taxon>
        <taxon>Thioalkalivibrio</taxon>
    </lineage>
</organism>
<keyword evidence="4" id="KW-0813">Transport</keyword>
<dbReference type="GO" id="GO:0015627">
    <property type="term" value="C:type II protein secretion system complex"/>
    <property type="evidence" value="ECO:0007669"/>
    <property type="project" value="InterPro"/>
</dbReference>
<evidence type="ECO:0000256" key="3">
    <source>
        <dbReference type="ARBA" id="ARBA00020042"/>
    </source>
</evidence>
<dbReference type="EMBL" id="CP007029">
    <property type="protein sequence ID" value="AHE96940.1"/>
    <property type="molecule type" value="Genomic_DNA"/>
</dbReference>
<dbReference type="PROSITE" id="PS00409">
    <property type="entry name" value="PROKAR_NTER_METHYL"/>
    <property type="match status" value="1"/>
</dbReference>
<feature type="domain" description="Type II secretion system protein GspG C-terminal" evidence="14">
    <location>
        <begin position="39"/>
        <end position="148"/>
    </location>
</feature>
<evidence type="ECO:0000259" key="14">
    <source>
        <dbReference type="Pfam" id="PF08334"/>
    </source>
</evidence>
<dbReference type="GO" id="GO:0015628">
    <property type="term" value="P:protein secretion by the type II secretion system"/>
    <property type="evidence" value="ECO:0007669"/>
    <property type="project" value="InterPro"/>
</dbReference>
<comment type="subcellular location">
    <subcellularLocation>
        <location evidence="1">Cell inner membrane</location>
        <topology evidence="1">Single-pass membrane protein</topology>
    </subcellularLocation>
</comment>
<dbReference type="STRING" id="713585.THITH_00125"/>
<dbReference type="PANTHER" id="PTHR30093:SF44">
    <property type="entry name" value="TYPE II SECRETION SYSTEM CORE PROTEIN G"/>
    <property type="match status" value="1"/>
</dbReference>
<keyword evidence="8 13" id="KW-0812">Transmembrane</keyword>
<evidence type="ECO:0000256" key="10">
    <source>
        <dbReference type="ARBA" id="ARBA00022989"/>
    </source>
</evidence>
<keyword evidence="11 13" id="KW-0472">Membrane</keyword>
<dbReference type="Proteomes" id="UP000005289">
    <property type="component" value="Chromosome"/>
</dbReference>
<accession>W0DJ81</accession>
<dbReference type="NCBIfam" id="TIGR02532">
    <property type="entry name" value="IV_pilin_GFxxxE"/>
    <property type="match status" value="1"/>
</dbReference>
<dbReference type="NCBIfam" id="TIGR01710">
    <property type="entry name" value="typeII_sec_gspG"/>
    <property type="match status" value="1"/>
</dbReference>
<evidence type="ECO:0000256" key="12">
    <source>
        <dbReference type="ARBA" id="ARBA00078005"/>
    </source>
</evidence>
<gene>
    <name evidence="15" type="ORF">THITH_00125</name>
</gene>
<keyword evidence="9" id="KW-0653">Protein transport</keyword>
<dbReference type="KEGG" id="tti:THITH_00125"/>
<evidence type="ECO:0000313" key="15">
    <source>
        <dbReference type="EMBL" id="AHE96940.1"/>
    </source>
</evidence>
<dbReference type="SUPFAM" id="SSF54523">
    <property type="entry name" value="Pili subunits"/>
    <property type="match status" value="1"/>
</dbReference>
<dbReference type="Pfam" id="PF07963">
    <property type="entry name" value="N_methyl"/>
    <property type="match status" value="1"/>
</dbReference>
<evidence type="ECO:0000256" key="11">
    <source>
        <dbReference type="ARBA" id="ARBA00023136"/>
    </source>
</evidence>
<dbReference type="PANTHER" id="PTHR30093">
    <property type="entry name" value="GENERAL SECRETION PATHWAY PROTEIN G"/>
    <property type="match status" value="1"/>
</dbReference>
<dbReference type="Pfam" id="PF08334">
    <property type="entry name" value="T2SSG"/>
    <property type="match status" value="1"/>
</dbReference>
<keyword evidence="5" id="KW-1003">Cell membrane</keyword>
<evidence type="ECO:0000256" key="6">
    <source>
        <dbReference type="ARBA" id="ARBA00022481"/>
    </source>
</evidence>
<dbReference type="FunFam" id="3.30.700.10:FF:000001">
    <property type="entry name" value="General secretion pathway protein G"/>
    <property type="match status" value="1"/>
</dbReference>
<keyword evidence="10 13" id="KW-1133">Transmembrane helix</keyword>
<evidence type="ECO:0000256" key="13">
    <source>
        <dbReference type="SAM" id="Phobius"/>
    </source>
</evidence>
<dbReference type="InterPro" id="IPR045584">
    <property type="entry name" value="Pilin-like"/>
</dbReference>
<evidence type="ECO:0000256" key="7">
    <source>
        <dbReference type="ARBA" id="ARBA00022519"/>
    </source>
</evidence>
<name>W0DJ81_9GAMM</name>
<evidence type="ECO:0000256" key="8">
    <source>
        <dbReference type="ARBA" id="ARBA00022692"/>
    </source>
</evidence>
<comment type="similarity">
    <text evidence="2">Belongs to the GSP G family.</text>
</comment>
<dbReference type="HOGENOM" id="CLU_091705_2_1_6"/>
<dbReference type="OrthoDB" id="9795612at2"/>
<evidence type="ECO:0000256" key="4">
    <source>
        <dbReference type="ARBA" id="ARBA00022448"/>
    </source>
</evidence>
<sequence length="153" mass="16984">MSRKPTLSTPRSHSGGFTLIEIMVVVVILGILAAIVVPRVMDRPDDARITKVKSDIRAMESALNLYRLDNFAYPTTTQGLQALVERPSSGPEPRNYRSGGYMDRLPKDPWGHEYQYLNPGTRGEIDIFSFGADGRRGGSGINAEIGNWNLDEF</sequence>
<dbReference type="PRINTS" id="PR00813">
    <property type="entry name" value="BCTERIALGSPG"/>
</dbReference>
<dbReference type="RefSeq" id="WP_006746566.1">
    <property type="nucleotide sequence ID" value="NZ_CP007029.1"/>
</dbReference>
<evidence type="ECO:0000256" key="9">
    <source>
        <dbReference type="ARBA" id="ARBA00022927"/>
    </source>
</evidence>
<evidence type="ECO:0000313" key="16">
    <source>
        <dbReference type="Proteomes" id="UP000005289"/>
    </source>
</evidence>
<dbReference type="InterPro" id="IPR000983">
    <property type="entry name" value="Bac_GSPG_pilin"/>
</dbReference>
<feature type="transmembrane region" description="Helical" evidence="13">
    <location>
        <begin position="20"/>
        <end position="41"/>
    </location>
</feature>